<dbReference type="GO" id="GO:0003723">
    <property type="term" value="F:RNA binding"/>
    <property type="evidence" value="ECO:0007669"/>
    <property type="project" value="InterPro"/>
</dbReference>
<dbReference type="SUPFAM" id="SSF52172">
    <property type="entry name" value="CheY-like"/>
    <property type="match status" value="1"/>
</dbReference>
<keyword evidence="3" id="KW-0805">Transcription regulation</keyword>
<keyword evidence="4" id="KW-0804">Transcription</keyword>
<dbReference type="SMART" id="SM01012">
    <property type="entry name" value="ANTAR"/>
    <property type="match status" value="1"/>
</dbReference>
<dbReference type="PIRSF" id="PIRSF036625">
    <property type="entry name" value="GAF_ANTAR"/>
    <property type="match status" value="1"/>
</dbReference>
<evidence type="ECO:0000259" key="5">
    <source>
        <dbReference type="PROSITE" id="PS50921"/>
    </source>
</evidence>
<protein>
    <submittedName>
        <fullName evidence="6">ANTAR domain-containing protein</fullName>
    </submittedName>
</protein>
<dbReference type="SMART" id="SM00065">
    <property type="entry name" value="GAF"/>
    <property type="match status" value="1"/>
</dbReference>
<evidence type="ECO:0000256" key="1">
    <source>
        <dbReference type="ARBA" id="ARBA00022679"/>
    </source>
</evidence>
<evidence type="ECO:0000313" key="7">
    <source>
        <dbReference type="Proteomes" id="UP000321181"/>
    </source>
</evidence>
<dbReference type="EMBL" id="BJYY01000001">
    <property type="protein sequence ID" value="GEO32578.1"/>
    <property type="molecule type" value="Genomic_DNA"/>
</dbReference>
<dbReference type="Proteomes" id="UP000321181">
    <property type="component" value="Unassembled WGS sequence"/>
</dbReference>
<dbReference type="Pfam" id="PF03861">
    <property type="entry name" value="ANTAR"/>
    <property type="match status" value="1"/>
</dbReference>
<dbReference type="PROSITE" id="PS50921">
    <property type="entry name" value="ANTAR"/>
    <property type="match status" value="1"/>
</dbReference>
<evidence type="ECO:0000256" key="2">
    <source>
        <dbReference type="ARBA" id="ARBA00022777"/>
    </source>
</evidence>
<sequence>MPSTIDQGTGGPDRPEARSAATLLELVLSTRTVEEHLHQVSVAAAGLSRSIAGAGVTLRRDGHDLTVAASNDLVMAVDEVQYGLATGPCLDSILTGRTVAVRDTVHEDRWDDYPAHALGRGVRSSLSVPLHVGGTTVGALNAYAREAAAFDDDDLSTRLHRFGAEAEVAIAIALRDAEQHALVEQLQQAIGSRSVIDQALGILMARRRCSAAEAFAILRSASQSRNRKVAAIAADIVTATTGAAPQPGRFEP</sequence>
<dbReference type="InterPro" id="IPR003018">
    <property type="entry name" value="GAF"/>
</dbReference>
<dbReference type="InterPro" id="IPR011006">
    <property type="entry name" value="CheY-like_superfamily"/>
</dbReference>
<comment type="caution">
    <text evidence="6">The sequence shown here is derived from an EMBL/GenBank/DDBJ whole genome shotgun (WGS) entry which is preliminary data.</text>
</comment>
<gene>
    <name evidence="6" type="ORF">CAE01nite_03030</name>
</gene>
<name>A0A512D7W3_9CELL</name>
<dbReference type="OrthoDB" id="3688893at2"/>
<reference evidence="6 7" key="1">
    <citation type="submission" date="2019-07" db="EMBL/GenBank/DDBJ databases">
        <title>Whole genome shotgun sequence of Cellulomonas aerilata NBRC 106308.</title>
        <authorList>
            <person name="Hosoyama A."/>
            <person name="Uohara A."/>
            <person name="Ohji S."/>
            <person name="Ichikawa N."/>
        </authorList>
    </citation>
    <scope>NUCLEOTIDE SEQUENCE [LARGE SCALE GENOMIC DNA]</scope>
    <source>
        <strain evidence="6 7">NBRC 106308</strain>
    </source>
</reference>
<evidence type="ECO:0000256" key="4">
    <source>
        <dbReference type="ARBA" id="ARBA00023163"/>
    </source>
</evidence>
<dbReference type="InterPro" id="IPR012074">
    <property type="entry name" value="GAF_ANTAR"/>
</dbReference>
<dbReference type="InterPro" id="IPR005561">
    <property type="entry name" value="ANTAR"/>
</dbReference>
<dbReference type="SUPFAM" id="SSF55781">
    <property type="entry name" value="GAF domain-like"/>
    <property type="match status" value="1"/>
</dbReference>
<dbReference type="GO" id="GO:0016301">
    <property type="term" value="F:kinase activity"/>
    <property type="evidence" value="ECO:0007669"/>
    <property type="project" value="UniProtKB-KW"/>
</dbReference>
<keyword evidence="7" id="KW-1185">Reference proteome</keyword>
<proteinExistence type="predicted"/>
<dbReference type="Gene3D" id="1.10.10.10">
    <property type="entry name" value="Winged helix-like DNA-binding domain superfamily/Winged helix DNA-binding domain"/>
    <property type="match status" value="1"/>
</dbReference>
<accession>A0A512D7W3</accession>
<dbReference type="InterPro" id="IPR036388">
    <property type="entry name" value="WH-like_DNA-bd_sf"/>
</dbReference>
<evidence type="ECO:0000313" key="6">
    <source>
        <dbReference type="EMBL" id="GEO32578.1"/>
    </source>
</evidence>
<dbReference type="RefSeq" id="WP_146898893.1">
    <property type="nucleotide sequence ID" value="NZ_BAAARM010000001.1"/>
</dbReference>
<keyword evidence="1" id="KW-0808">Transferase</keyword>
<keyword evidence="2" id="KW-0418">Kinase</keyword>
<feature type="domain" description="ANTAR" evidence="5">
    <location>
        <begin position="176"/>
        <end position="237"/>
    </location>
</feature>
<dbReference type="AlphaFoldDB" id="A0A512D7W3"/>
<dbReference type="Pfam" id="PF13185">
    <property type="entry name" value="GAF_2"/>
    <property type="match status" value="1"/>
</dbReference>
<dbReference type="Gene3D" id="3.30.450.40">
    <property type="match status" value="1"/>
</dbReference>
<organism evidence="6 7">
    <name type="scientific">Cellulomonas aerilata</name>
    <dbReference type="NCBI Taxonomy" id="515326"/>
    <lineage>
        <taxon>Bacteria</taxon>
        <taxon>Bacillati</taxon>
        <taxon>Actinomycetota</taxon>
        <taxon>Actinomycetes</taxon>
        <taxon>Micrococcales</taxon>
        <taxon>Cellulomonadaceae</taxon>
        <taxon>Cellulomonas</taxon>
    </lineage>
</organism>
<evidence type="ECO:0000256" key="3">
    <source>
        <dbReference type="ARBA" id="ARBA00023015"/>
    </source>
</evidence>
<dbReference type="InterPro" id="IPR029016">
    <property type="entry name" value="GAF-like_dom_sf"/>
</dbReference>